<evidence type="ECO:0000313" key="3">
    <source>
        <dbReference type="EMBL" id="KAK8724441.1"/>
    </source>
</evidence>
<feature type="domain" description="VWFA" evidence="2">
    <location>
        <begin position="214"/>
        <end position="385"/>
    </location>
</feature>
<dbReference type="PANTHER" id="PTHR10579">
    <property type="entry name" value="CALCIUM-ACTIVATED CHLORIDE CHANNEL REGULATOR"/>
    <property type="match status" value="1"/>
</dbReference>
<name>A0AAW0W544_CHEQU</name>
<keyword evidence="4" id="KW-1185">Reference proteome</keyword>
<keyword evidence="1" id="KW-1133">Transmembrane helix</keyword>
<dbReference type="Pfam" id="PF00092">
    <property type="entry name" value="VWA"/>
    <property type="match status" value="1"/>
</dbReference>
<dbReference type="AlphaFoldDB" id="A0AAW0W544"/>
<dbReference type="CDD" id="cd00198">
    <property type="entry name" value="vWFA"/>
    <property type="match status" value="1"/>
</dbReference>
<reference evidence="3 4" key="1">
    <citation type="journal article" date="2024" name="BMC Genomics">
        <title>Genome assembly of redclaw crayfish (Cherax quadricarinatus) provides insights into its immune adaptation and hypoxia tolerance.</title>
        <authorList>
            <person name="Liu Z."/>
            <person name="Zheng J."/>
            <person name="Li H."/>
            <person name="Fang K."/>
            <person name="Wang S."/>
            <person name="He J."/>
            <person name="Zhou D."/>
            <person name="Weng S."/>
            <person name="Chi M."/>
            <person name="Gu Z."/>
            <person name="He J."/>
            <person name="Li F."/>
            <person name="Wang M."/>
        </authorList>
    </citation>
    <scope>NUCLEOTIDE SEQUENCE [LARGE SCALE GENOMIC DNA]</scope>
    <source>
        <strain evidence="3">ZL_2023a</strain>
    </source>
</reference>
<dbReference type="PROSITE" id="PS50234">
    <property type="entry name" value="VWFA"/>
    <property type="match status" value="1"/>
</dbReference>
<dbReference type="SUPFAM" id="SSF53300">
    <property type="entry name" value="vWA-like"/>
    <property type="match status" value="1"/>
</dbReference>
<keyword evidence="1" id="KW-0472">Membrane</keyword>
<dbReference type="GO" id="GO:0032991">
    <property type="term" value="C:protein-containing complex"/>
    <property type="evidence" value="ECO:0007669"/>
    <property type="project" value="UniProtKB-ARBA"/>
</dbReference>
<accession>A0AAW0W544</accession>
<organism evidence="3 4">
    <name type="scientific">Cherax quadricarinatus</name>
    <name type="common">Australian red claw crayfish</name>
    <dbReference type="NCBI Taxonomy" id="27406"/>
    <lineage>
        <taxon>Eukaryota</taxon>
        <taxon>Metazoa</taxon>
        <taxon>Ecdysozoa</taxon>
        <taxon>Arthropoda</taxon>
        <taxon>Crustacea</taxon>
        <taxon>Multicrustacea</taxon>
        <taxon>Malacostraca</taxon>
        <taxon>Eumalacostraca</taxon>
        <taxon>Eucarida</taxon>
        <taxon>Decapoda</taxon>
        <taxon>Pleocyemata</taxon>
        <taxon>Astacidea</taxon>
        <taxon>Parastacoidea</taxon>
        <taxon>Parastacidae</taxon>
        <taxon>Cherax</taxon>
    </lineage>
</organism>
<protein>
    <recommendedName>
        <fullName evidence="2">VWFA domain-containing protein</fullName>
    </recommendedName>
</protein>
<sequence length="850" mass="94628">MNSVYKNQPYTQQSGGCGEPGMYIHLTPEYLIDRRQAAWWGPRGKVLLMEWAKLRWGVFDELGYPGDESFPLFYIWDENTSGVPGGGTILPTYCANTPVEGRRIDRRGRSICTLTTRGEPDENCRFLPYKDQRATSSLMSYPLIFSDMVVDFCSGPNSGHPHNPVAPTKQNLFCGGRSVWEVMLEHQDFANDANPPTERYVDPDIQIIQHADANYALVLDYSGSMNDHYRIHKLRKTARRWILHEVTAGSYVAIIKFNQRASLVHRLMQITDDASRKILADSIETKADGGTSIGAGLYVAVKKILAGVKNPVILLITDGEENENPRIKDILQNVLDSGVRVITVAFGAEADPKLEKIAELTGGKTFTVNDIDEGHMLEDAFDGALTYQPPPPRSNTTVTIHEEVYKGTARQFGSNFNVDFTIGKNLILRLDTNDRQHVVHLPHLVRPDGNIIGGAVFDPNTFTWILQVPLAEEGEWSWVVSLSGSEENFIRVKVTAQTRDPTVHPITTRAWMSSGTREVNATVDRVIIYAEVKQGNNPVVNANVRALVTPPNEFERDEVYILLDNGQGADIQAGDGIYSRYMTRYSATGRYSVKAQVTDGGRAVINKGFLTSSQRRRRSADPNDYEERPDYCCGSYIPLHRAGGHNTGNFTRITVAGSVKVTEIPEKDTQPPAPVRDLHIVLMDDVKTDVLSGHYNVSLSWTAPGDDLDLGIASDYVLRMTSNRSDLAEKYFNNASNETLLDLSGYSLGVEAGEEITIILKLFLVSDVTFYFALRAKDEVGGESPVSNIAVLRVEVNHHLLHQPEETPRLLLPIWAIALIISLLLLLLVFILVISASRKYGKYECVEVET</sequence>
<dbReference type="EMBL" id="JARKIK010000085">
    <property type="protein sequence ID" value="KAK8724441.1"/>
    <property type="molecule type" value="Genomic_DNA"/>
</dbReference>
<feature type="transmembrane region" description="Helical" evidence="1">
    <location>
        <begin position="810"/>
        <end position="834"/>
    </location>
</feature>
<dbReference type="InterPro" id="IPR036465">
    <property type="entry name" value="vWFA_dom_sf"/>
</dbReference>
<dbReference type="PANTHER" id="PTHR10579:SF177">
    <property type="entry name" value="CALCIUM-ACTIVATED CHLORIDE CHANNEL REGULATOR 4-LIKE PROTEIN"/>
    <property type="match status" value="1"/>
</dbReference>
<dbReference type="InterPro" id="IPR002035">
    <property type="entry name" value="VWF_A"/>
</dbReference>
<evidence type="ECO:0000256" key="1">
    <source>
        <dbReference type="SAM" id="Phobius"/>
    </source>
</evidence>
<evidence type="ECO:0000313" key="4">
    <source>
        <dbReference type="Proteomes" id="UP001445076"/>
    </source>
</evidence>
<comment type="caution">
    <text evidence="3">The sequence shown here is derived from an EMBL/GenBank/DDBJ whole genome shotgun (WGS) entry which is preliminary data.</text>
</comment>
<proteinExistence type="predicted"/>
<dbReference type="Pfam" id="PF08434">
    <property type="entry name" value="CLCA"/>
    <property type="match status" value="1"/>
</dbReference>
<dbReference type="InterPro" id="IPR051266">
    <property type="entry name" value="CLCR"/>
</dbReference>
<dbReference type="InterPro" id="IPR013642">
    <property type="entry name" value="CLCA_N"/>
</dbReference>
<dbReference type="NCBIfam" id="NF041940">
    <property type="entry name" value="choice_anch_X"/>
    <property type="match status" value="1"/>
</dbReference>
<evidence type="ECO:0000259" key="2">
    <source>
        <dbReference type="PROSITE" id="PS50234"/>
    </source>
</evidence>
<dbReference type="Gene3D" id="3.40.50.410">
    <property type="entry name" value="von Willebrand factor, type A domain"/>
    <property type="match status" value="1"/>
</dbReference>
<keyword evidence="1" id="KW-0812">Transmembrane</keyword>
<gene>
    <name evidence="3" type="ORF">OTU49_011069</name>
</gene>
<dbReference type="SMART" id="SM00327">
    <property type="entry name" value="VWA"/>
    <property type="match status" value="1"/>
</dbReference>
<dbReference type="Proteomes" id="UP001445076">
    <property type="component" value="Unassembled WGS sequence"/>
</dbReference>